<keyword evidence="3" id="KW-1185">Reference proteome</keyword>
<organism evidence="2 3">
    <name type="scientific">Nyctereutes procyonoides</name>
    <name type="common">Raccoon dog</name>
    <name type="synonym">Canis procyonoides</name>
    <dbReference type="NCBI Taxonomy" id="34880"/>
    <lineage>
        <taxon>Eukaryota</taxon>
        <taxon>Metazoa</taxon>
        <taxon>Chordata</taxon>
        <taxon>Craniata</taxon>
        <taxon>Vertebrata</taxon>
        <taxon>Euteleostomi</taxon>
        <taxon>Mammalia</taxon>
        <taxon>Eutheria</taxon>
        <taxon>Laurasiatheria</taxon>
        <taxon>Carnivora</taxon>
        <taxon>Caniformia</taxon>
        <taxon>Canidae</taxon>
        <taxon>Nyctereutes</taxon>
    </lineage>
</organism>
<evidence type="ECO:0000313" key="2">
    <source>
        <dbReference type="EMBL" id="CAD7691493.1"/>
    </source>
</evidence>
<protein>
    <submittedName>
        <fullName evidence="2">(raccoon dog) hypothetical protein</fullName>
    </submittedName>
</protein>
<feature type="compositionally biased region" description="Pro residues" evidence="1">
    <location>
        <begin position="126"/>
        <end position="135"/>
    </location>
</feature>
<proteinExistence type="predicted"/>
<feature type="compositionally biased region" description="Basic and acidic residues" evidence="1">
    <location>
        <begin position="160"/>
        <end position="173"/>
    </location>
</feature>
<feature type="compositionally biased region" description="Low complexity" evidence="1">
    <location>
        <begin position="207"/>
        <end position="246"/>
    </location>
</feature>
<dbReference type="AlphaFoldDB" id="A0A811ZSB0"/>
<dbReference type="EMBL" id="CAJHUB010000775">
    <property type="protein sequence ID" value="CAD7691493.1"/>
    <property type="molecule type" value="Genomic_DNA"/>
</dbReference>
<dbReference type="Proteomes" id="UP000645828">
    <property type="component" value="Unassembled WGS sequence"/>
</dbReference>
<feature type="region of interest" description="Disordered" evidence="1">
    <location>
        <begin position="1"/>
        <end position="339"/>
    </location>
</feature>
<reference evidence="2" key="1">
    <citation type="submission" date="2020-12" db="EMBL/GenBank/DDBJ databases">
        <authorList>
            <consortium name="Molecular Ecology Group"/>
        </authorList>
    </citation>
    <scope>NUCLEOTIDE SEQUENCE</scope>
    <source>
        <strain evidence="2">TBG_1078</strain>
    </source>
</reference>
<accession>A0A811ZSB0</accession>
<comment type="caution">
    <text evidence="2">The sequence shown here is derived from an EMBL/GenBank/DDBJ whole genome shotgun (WGS) entry which is preliminary data.</text>
</comment>
<feature type="compositionally biased region" description="Low complexity" evidence="1">
    <location>
        <begin position="18"/>
        <end position="37"/>
    </location>
</feature>
<feature type="compositionally biased region" description="Basic residues" evidence="1">
    <location>
        <begin position="73"/>
        <end position="85"/>
    </location>
</feature>
<evidence type="ECO:0000256" key="1">
    <source>
        <dbReference type="SAM" id="MobiDB-lite"/>
    </source>
</evidence>
<feature type="compositionally biased region" description="Pro residues" evidence="1">
    <location>
        <begin position="175"/>
        <end position="185"/>
    </location>
</feature>
<name>A0A811ZSB0_NYCPR</name>
<feature type="compositionally biased region" description="Low complexity" evidence="1">
    <location>
        <begin position="136"/>
        <end position="154"/>
    </location>
</feature>
<evidence type="ECO:0000313" key="3">
    <source>
        <dbReference type="Proteomes" id="UP000645828"/>
    </source>
</evidence>
<feature type="compositionally biased region" description="Low complexity" evidence="1">
    <location>
        <begin position="278"/>
        <end position="295"/>
    </location>
</feature>
<gene>
    <name evidence="2" type="ORF">NYPRO_LOCUS24287</name>
</gene>
<sequence length="350" mass="36139">MPRVRERGGYRGGEAPTGRLRPLPGAPPSAAAAARRSSTFPAGRAAPPSHPLLADTSGPAPRPPGAGAASPQRRPRTQGRGRRKPIVPAAHAPLPRRCGHIPRPRQAGTLHGLTCCRDPRARAASQPPPPPPRPAPAEGSSRRVGAPPRPAARGCPLPSSEERRLHNFVRERPAPAAPPPPPPACPFVGEARGRPAAGGALGETRSRAGARGGSLRPPAPGPAAAGPATLLRGQRPLPAPVRPARAGLRERGAPGHLTARPPLPRRLGGRSAGGGARPGAAPRACGAPGPQGRRAQTPAPGCRLPENVRHAPPPPRAQPGPRFGSPPEVNLRVPPRSPRRRLLTLRLCRS</sequence>